<name>A0A1D3JG99_PLAOA</name>
<dbReference type="InterPro" id="IPR008780">
    <property type="entry name" value="Plasmodium_Vir"/>
</dbReference>
<dbReference type="VEuPathDB" id="PlasmoDB:PocGH01_00055100"/>
<dbReference type="Pfam" id="PF05795">
    <property type="entry name" value="Plasmodium_Vir"/>
    <property type="match status" value="2"/>
</dbReference>
<evidence type="ECO:0000256" key="1">
    <source>
        <dbReference type="SAM" id="MobiDB-lite"/>
    </source>
</evidence>
<gene>
    <name evidence="3" type="primary">PocGH01_00055100</name>
    <name evidence="3" type="ORF">POCGH01_00055100</name>
</gene>
<feature type="compositionally biased region" description="Low complexity" evidence="1">
    <location>
        <begin position="235"/>
        <end position="247"/>
    </location>
</feature>
<feature type="region of interest" description="Disordered" evidence="1">
    <location>
        <begin position="224"/>
        <end position="247"/>
    </location>
</feature>
<keyword evidence="2" id="KW-1133">Transmembrane helix</keyword>
<dbReference type="OrthoDB" id="10305000at2759"/>
<dbReference type="VEuPathDB" id="PlasmoDB:POWCR01_000224800"/>
<keyword evidence="4" id="KW-1185">Reference proteome</keyword>
<reference evidence="3 4" key="1">
    <citation type="submission" date="2016-06" db="EMBL/GenBank/DDBJ databases">
        <authorList>
            <consortium name="Pathogen Informatics"/>
        </authorList>
    </citation>
    <scope>NUCLEOTIDE SEQUENCE [LARGE SCALE GENOMIC DNA]</scope>
    <source>
        <strain evidence="3">PocGH01</strain>
    </source>
</reference>
<dbReference type="AlphaFoldDB" id="A0A1D3JG99"/>
<keyword evidence="2" id="KW-0472">Membrane</keyword>
<accession>A0A1D3JG99</accession>
<evidence type="ECO:0000256" key="2">
    <source>
        <dbReference type="SAM" id="Phobius"/>
    </source>
</evidence>
<keyword evidence="2" id="KW-0812">Transmembrane</keyword>
<dbReference type="Proteomes" id="UP000242942">
    <property type="component" value="Unassembled WGS sequence"/>
</dbReference>
<evidence type="ECO:0000313" key="3">
    <source>
        <dbReference type="EMBL" id="SBT84981.1"/>
    </source>
</evidence>
<protein>
    <submittedName>
        <fullName evidence="3">PIR protein</fullName>
    </submittedName>
</protein>
<feature type="transmembrane region" description="Helical" evidence="2">
    <location>
        <begin position="251"/>
        <end position="271"/>
    </location>
</feature>
<proteinExistence type="predicted"/>
<organism evidence="3 4">
    <name type="scientific">Plasmodium ovale</name>
    <name type="common">malaria parasite P. ovale</name>
    <dbReference type="NCBI Taxonomy" id="36330"/>
    <lineage>
        <taxon>Eukaryota</taxon>
        <taxon>Sar</taxon>
        <taxon>Alveolata</taxon>
        <taxon>Apicomplexa</taxon>
        <taxon>Aconoidasida</taxon>
        <taxon>Haemosporida</taxon>
        <taxon>Plasmodiidae</taxon>
        <taxon>Plasmodium</taxon>
        <taxon>Plasmodium (Plasmodium)</taxon>
    </lineage>
</organism>
<sequence length="320" mass="37567">MLETLDYSSINLPAHSIYKSFTINDDISSCTSHCSHIRTSYTEYPRIYNICCSIEENLIFLKATLPNDATKSSYCSYLFYWIHENISEVLNSDKKSDYSKIISDLVQAWDNIVKYKYSLDHNVFKPVKVNGDMDNVSRKKKFFDYCNNYQYMKDEIVAKKSCYIYYNYLKDNIDIYNEFKEYCFLQKENCPYFLNIMGEHDPETLLRLEPCTKVKDHNTDLPISLTAQGEDSDNDISSRISSPPDSSPSNAIVVVLSLLGTFIILFFFYRYTPFSLWLHKLIKIRGNTEERSVNYLLEDATQYKQENLDRNQYDISYKST</sequence>
<dbReference type="EMBL" id="FLRI01000608">
    <property type="protein sequence ID" value="SBT84981.1"/>
    <property type="molecule type" value="Genomic_DNA"/>
</dbReference>
<evidence type="ECO:0000313" key="4">
    <source>
        <dbReference type="Proteomes" id="UP000242942"/>
    </source>
</evidence>